<reference evidence="1" key="1">
    <citation type="submission" date="2021-05" db="EMBL/GenBank/DDBJ databases">
        <authorList>
            <person name="Pan Q."/>
            <person name="Jouanno E."/>
            <person name="Zahm M."/>
            <person name="Klopp C."/>
            <person name="Cabau C."/>
            <person name="Louis A."/>
            <person name="Berthelot C."/>
            <person name="Parey E."/>
            <person name="Roest Crollius H."/>
            <person name="Montfort J."/>
            <person name="Robinson-Rechavi M."/>
            <person name="Bouchez O."/>
            <person name="Lampietro C."/>
            <person name="Lopez Roques C."/>
            <person name="Donnadieu C."/>
            <person name="Postlethwait J."/>
            <person name="Bobe J."/>
            <person name="Dillon D."/>
            <person name="Chandos A."/>
            <person name="von Hippel F."/>
            <person name="Guiguen Y."/>
        </authorList>
    </citation>
    <scope>NUCLEOTIDE SEQUENCE</scope>
    <source>
        <strain evidence="1">YG-Jan2019</strain>
    </source>
</reference>
<name>A0ACC2GR59_DALPE</name>
<dbReference type="EMBL" id="CM055737">
    <property type="protein sequence ID" value="KAJ8005920.1"/>
    <property type="molecule type" value="Genomic_DNA"/>
</dbReference>
<proteinExistence type="predicted"/>
<evidence type="ECO:0000313" key="1">
    <source>
        <dbReference type="EMBL" id="KAJ8005920.1"/>
    </source>
</evidence>
<sequence>MLLGTGGSLAERFSSSQLSSHQSDSTFLRRLVAEVSGNADEVAVSRLVLGHVISPAARSVTSSARP</sequence>
<keyword evidence="2" id="KW-1185">Reference proteome</keyword>
<organism evidence="1 2">
    <name type="scientific">Dallia pectoralis</name>
    <name type="common">Alaska blackfish</name>
    <dbReference type="NCBI Taxonomy" id="75939"/>
    <lineage>
        <taxon>Eukaryota</taxon>
        <taxon>Metazoa</taxon>
        <taxon>Chordata</taxon>
        <taxon>Craniata</taxon>
        <taxon>Vertebrata</taxon>
        <taxon>Euteleostomi</taxon>
        <taxon>Actinopterygii</taxon>
        <taxon>Neopterygii</taxon>
        <taxon>Teleostei</taxon>
        <taxon>Protacanthopterygii</taxon>
        <taxon>Esociformes</taxon>
        <taxon>Umbridae</taxon>
        <taxon>Dallia</taxon>
    </lineage>
</organism>
<dbReference type="Proteomes" id="UP001157502">
    <property type="component" value="Chromosome 10"/>
</dbReference>
<accession>A0ACC2GR59</accession>
<comment type="caution">
    <text evidence="1">The sequence shown here is derived from an EMBL/GenBank/DDBJ whole genome shotgun (WGS) entry which is preliminary data.</text>
</comment>
<gene>
    <name evidence="1" type="ORF">DPEC_G00122900</name>
</gene>
<protein>
    <submittedName>
        <fullName evidence="1">Uncharacterized protein</fullName>
    </submittedName>
</protein>
<evidence type="ECO:0000313" key="2">
    <source>
        <dbReference type="Proteomes" id="UP001157502"/>
    </source>
</evidence>